<dbReference type="AlphaFoldDB" id="A0A0L6VZ60"/>
<evidence type="ECO:0000313" key="2">
    <source>
        <dbReference type="EMBL" id="KNZ68565.1"/>
    </source>
</evidence>
<evidence type="ECO:0000313" key="3">
    <source>
        <dbReference type="Proteomes" id="UP000037175"/>
    </source>
</evidence>
<feature type="transmembrane region" description="Helical" evidence="1">
    <location>
        <begin position="634"/>
        <end position="659"/>
    </location>
</feature>
<evidence type="ECO:0000256" key="1">
    <source>
        <dbReference type="SAM" id="Phobius"/>
    </source>
</evidence>
<dbReference type="RefSeq" id="WP_152909070.1">
    <property type="nucleotide sequence ID" value="NZ_LGTE01000027.1"/>
</dbReference>
<name>A0A0L6VZ60_9FIRM</name>
<keyword evidence="1" id="KW-1133">Transmembrane helix</keyword>
<reference evidence="3" key="1">
    <citation type="submission" date="2015-07" db="EMBL/GenBank/DDBJ databases">
        <title>Complete Genome of Thermincola ferriacetica strain Z-0001T.</title>
        <authorList>
            <person name="Lusk B."/>
            <person name="Badalamenti J.P."/>
            <person name="Parameswaran P."/>
            <person name="Bond D.R."/>
            <person name="Torres C.I."/>
        </authorList>
    </citation>
    <scope>NUCLEOTIDE SEQUENCE [LARGE SCALE GENOMIC DNA]</scope>
    <source>
        <strain evidence="3">Z-0001</strain>
    </source>
</reference>
<feature type="transmembrane region" description="Helical" evidence="1">
    <location>
        <begin position="698"/>
        <end position="715"/>
    </location>
</feature>
<feature type="transmembrane region" description="Helical" evidence="1">
    <location>
        <begin position="554"/>
        <end position="571"/>
    </location>
</feature>
<comment type="caution">
    <text evidence="2">The sequence shown here is derived from an EMBL/GenBank/DDBJ whole genome shotgun (WGS) entry which is preliminary data.</text>
</comment>
<feature type="transmembrane region" description="Helical" evidence="1">
    <location>
        <begin position="405"/>
        <end position="424"/>
    </location>
</feature>
<keyword evidence="1" id="KW-0812">Transmembrane</keyword>
<accession>A0A0L6VZ60</accession>
<feature type="transmembrane region" description="Helical" evidence="1">
    <location>
        <begin position="496"/>
        <end position="518"/>
    </location>
</feature>
<dbReference type="InterPro" id="IPR017850">
    <property type="entry name" value="Alkaline_phosphatase_core_sf"/>
</dbReference>
<keyword evidence="3" id="KW-1185">Reference proteome</keyword>
<protein>
    <submittedName>
        <fullName evidence="2">Uncharacterized protein</fullName>
    </submittedName>
</protein>
<feature type="transmembrane region" description="Helical" evidence="1">
    <location>
        <begin position="457"/>
        <end position="476"/>
    </location>
</feature>
<proteinExistence type="predicted"/>
<gene>
    <name evidence="2" type="ORF">Tfer_2894</name>
</gene>
<dbReference type="Gene3D" id="3.40.720.10">
    <property type="entry name" value="Alkaline Phosphatase, subunit A"/>
    <property type="match status" value="1"/>
</dbReference>
<dbReference type="SUPFAM" id="SSF53649">
    <property type="entry name" value="Alkaline phosphatase-like"/>
    <property type="match status" value="1"/>
</dbReference>
<feature type="transmembrane region" description="Helical" evidence="1">
    <location>
        <begin position="530"/>
        <end position="548"/>
    </location>
</feature>
<keyword evidence="1" id="KW-0472">Membrane</keyword>
<sequence length="718" mass="79983" precursor="true">MERLKYVLLAIIFGLSFMLQAVQPSLAQASAAVREKAPARKVVVFILDAISWDDLRSANVPNLKHMIDHGFIGLMNTKTRGMSRVNMESGYFSLGVGVRANAPDLTGQNVYSKNGRLIVNDIEKLKAQIEQDLPNYRAGQFGWMAKRLGLKVALIGNADTNVQHREAALIAMDENGTVPMGYIGSKLLTRDPLFPGKIRTNEGVLLREAARFLPKTDILFIDFGDTTRIDEHYDSIDNVFAERAKALARADAFIGKFLRYVDRKNTMVMVIVPNASKTSIANGNTSLTPVIVSTGTKESGLLISNTTRREAVVANIDFAPTVFHYLTGQKGEFIGEPMEYRNIKDTPTKNSLLTIEKKERKFYNLRWGRFISHGFYVVLVVLSFVFLYVPSLARFFRISEDAKRIFVTLALTFPLTVFVTGPLLPFRHFIIESVTILLISVVLSLLLVNLLRRMEYILLFSTLGTSLVLLSYLFWAPSFLLNSPLGFDDVFLGGRYYGINNDAMGILLGSTLMGLFSLNQWTGLSSWVKNLLLLVGPSVVVLSLSPLFGANVGGTIAALSVTVLIALQFISQKPLTWRKVIYVVCLVFIVEVGIAYMDSLFDPPKTHAGKAIRALLTTGFTSKFSELLISKLRLFALITAIPPYNIILAAEYIIFYRLFKKKDMWIGSFEAKYPVLASSMSIFFFGGLIAFLFNDTGVIATAMLYTYFLLPYGILSKN</sequence>
<dbReference type="Proteomes" id="UP000037175">
    <property type="component" value="Unassembled WGS sequence"/>
</dbReference>
<feature type="transmembrane region" description="Helical" evidence="1">
    <location>
        <begin position="430"/>
        <end position="450"/>
    </location>
</feature>
<organism evidence="2 3">
    <name type="scientific">Thermincola ferriacetica</name>
    <dbReference type="NCBI Taxonomy" id="281456"/>
    <lineage>
        <taxon>Bacteria</taxon>
        <taxon>Bacillati</taxon>
        <taxon>Bacillota</taxon>
        <taxon>Clostridia</taxon>
        <taxon>Eubacteriales</taxon>
        <taxon>Thermincolaceae</taxon>
        <taxon>Thermincola</taxon>
    </lineage>
</organism>
<feature type="transmembrane region" description="Helical" evidence="1">
    <location>
        <begin position="671"/>
        <end position="692"/>
    </location>
</feature>
<feature type="transmembrane region" description="Helical" evidence="1">
    <location>
        <begin position="374"/>
        <end position="393"/>
    </location>
</feature>
<dbReference type="EMBL" id="LGTE01000027">
    <property type="protein sequence ID" value="KNZ68565.1"/>
    <property type="molecule type" value="Genomic_DNA"/>
</dbReference>
<feature type="transmembrane region" description="Helical" evidence="1">
    <location>
        <begin position="580"/>
        <end position="597"/>
    </location>
</feature>